<dbReference type="PANTHER" id="PTHR19229">
    <property type="entry name" value="ATP-BINDING CASSETTE TRANSPORTER SUBFAMILY A ABCA"/>
    <property type="match status" value="1"/>
</dbReference>
<dbReference type="GO" id="GO:0016020">
    <property type="term" value="C:membrane"/>
    <property type="evidence" value="ECO:0007669"/>
    <property type="project" value="InterPro"/>
</dbReference>
<dbReference type="InterPro" id="IPR026082">
    <property type="entry name" value="ABCA"/>
</dbReference>
<name>A0A915E067_9BILA</name>
<evidence type="ECO:0000313" key="2">
    <source>
        <dbReference type="WBParaSite" id="jg2531"/>
    </source>
</evidence>
<evidence type="ECO:0000313" key="1">
    <source>
        <dbReference type="Proteomes" id="UP000887574"/>
    </source>
</evidence>
<dbReference type="AlphaFoldDB" id="A0A915E067"/>
<sequence length="155" mass="17761">MLDEPTAGIDPKTRRAIWQLLLAIRQHGVAILLTSHSMEECEAQHLKNKYGDSFLLSFTLANPSSAAHRKIDSLVVQEFEATPTQDSAIMSVLHWEIPRQNGWTWSKLFRQSQAICDRFPVNTQEQNQKLQIKDFSVTQNSLEQVFHRLSMLNDA</sequence>
<dbReference type="GO" id="GO:0140359">
    <property type="term" value="F:ABC-type transporter activity"/>
    <property type="evidence" value="ECO:0007669"/>
    <property type="project" value="InterPro"/>
</dbReference>
<dbReference type="WBParaSite" id="jg2531">
    <property type="protein sequence ID" value="jg2531"/>
    <property type="gene ID" value="jg2531"/>
</dbReference>
<dbReference type="SUPFAM" id="SSF52540">
    <property type="entry name" value="P-loop containing nucleoside triphosphate hydrolases"/>
    <property type="match status" value="1"/>
</dbReference>
<reference evidence="2" key="1">
    <citation type="submission" date="2022-11" db="UniProtKB">
        <authorList>
            <consortium name="WormBaseParasite"/>
        </authorList>
    </citation>
    <scope>IDENTIFICATION</scope>
</reference>
<dbReference type="PANTHER" id="PTHR19229:SF271">
    <property type="entry name" value="ABC TRANSPORTER CED-7"/>
    <property type="match status" value="1"/>
</dbReference>
<dbReference type="Gene3D" id="3.40.50.300">
    <property type="entry name" value="P-loop containing nucleotide triphosphate hydrolases"/>
    <property type="match status" value="1"/>
</dbReference>
<dbReference type="InterPro" id="IPR027417">
    <property type="entry name" value="P-loop_NTPase"/>
</dbReference>
<protein>
    <submittedName>
        <fullName evidence="2">ATPase AAA-type core domain-containing protein</fullName>
    </submittedName>
</protein>
<accession>A0A915E067</accession>
<organism evidence="1 2">
    <name type="scientific">Ditylenchus dipsaci</name>
    <dbReference type="NCBI Taxonomy" id="166011"/>
    <lineage>
        <taxon>Eukaryota</taxon>
        <taxon>Metazoa</taxon>
        <taxon>Ecdysozoa</taxon>
        <taxon>Nematoda</taxon>
        <taxon>Chromadorea</taxon>
        <taxon>Rhabditida</taxon>
        <taxon>Tylenchina</taxon>
        <taxon>Tylenchomorpha</taxon>
        <taxon>Sphaerularioidea</taxon>
        <taxon>Anguinidae</taxon>
        <taxon>Anguininae</taxon>
        <taxon>Ditylenchus</taxon>
    </lineage>
</organism>
<dbReference type="GO" id="GO:0005319">
    <property type="term" value="F:lipid transporter activity"/>
    <property type="evidence" value="ECO:0007669"/>
    <property type="project" value="TreeGrafter"/>
</dbReference>
<proteinExistence type="predicted"/>
<keyword evidence="1" id="KW-1185">Reference proteome</keyword>
<dbReference type="Proteomes" id="UP000887574">
    <property type="component" value="Unplaced"/>
</dbReference>